<dbReference type="InterPro" id="IPR032675">
    <property type="entry name" value="LRR_dom_sf"/>
</dbReference>
<dbReference type="PANTHER" id="PTHR47988">
    <property type="entry name" value="SOMATIC EMBRYOGENESIS RECEPTOR KINASE 1"/>
    <property type="match status" value="1"/>
</dbReference>
<feature type="domain" description="Leucine-rich repeat-containing N-terminal plant-type" evidence="8">
    <location>
        <begin position="31"/>
        <end position="70"/>
    </location>
</feature>
<evidence type="ECO:0000256" key="4">
    <source>
        <dbReference type="ARBA" id="ARBA00022729"/>
    </source>
</evidence>
<comment type="subcellular location">
    <subcellularLocation>
        <location evidence="1">Cell membrane</location>
    </subcellularLocation>
</comment>
<evidence type="ECO:0000256" key="3">
    <source>
        <dbReference type="ARBA" id="ARBA00022614"/>
    </source>
</evidence>
<dbReference type="Pfam" id="PF00560">
    <property type="entry name" value="LRR_1"/>
    <property type="match status" value="4"/>
</dbReference>
<keyword evidence="3" id="KW-0433">Leucine-rich repeat</keyword>
<dbReference type="InterPro" id="IPR001611">
    <property type="entry name" value="Leu-rich_rpt"/>
</dbReference>
<evidence type="ECO:0000256" key="1">
    <source>
        <dbReference type="ARBA" id="ARBA00004236"/>
    </source>
</evidence>
<dbReference type="InterPro" id="IPR013210">
    <property type="entry name" value="LRR_N_plant-typ"/>
</dbReference>
<evidence type="ECO:0000256" key="2">
    <source>
        <dbReference type="ARBA" id="ARBA00022475"/>
    </source>
</evidence>
<protein>
    <recommendedName>
        <fullName evidence="8">Leucine-rich repeat-containing N-terminal plant-type domain-containing protein</fullName>
    </recommendedName>
</protein>
<evidence type="ECO:0000313" key="9">
    <source>
        <dbReference type="EMBL" id="EEC77596.1"/>
    </source>
</evidence>
<dbReference type="EMBL" id="CM000129">
    <property type="protein sequence ID" value="EEC77596.1"/>
    <property type="molecule type" value="Genomic_DNA"/>
</dbReference>
<keyword evidence="4 7" id="KW-0732">Signal</keyword>
<dbReference type="SUPFAM" id="SSF52058">
    <property type="entry name" value="L domain-like"/>
    <property type="match status" value="1"/>
</dbReference>
<evidence type="ECO:0000256" key="6">
    <source>
        <dbReference type="ARBA" id="ARBA00023136"/>
    </source>
</evidence>
<keyword evidence="6" id="KW-0472">Membrane</keyword>
<dbReference type="AlphaFoldDB" id="B8ARD3"/>
<evidence type="ECO:0000313" key="10">
    <source>
        <dbReference type="Proteomes" id="UP000007015"/>
    </source>
</evidence>
<dbReference type="Proteomes" id="UP000007015">
    <property type="component" value="Chromosome 4"/>
</dbReference>
<dbReference type="STRING" id="39946.B8ARD3"/>
<evidence type="ECO:0000256" key="5">
    <source>
        <dbReference type="ARBA" id="ARBA00022737"/>
    </source>
</evidence>
<dbReference type="Gramene" id="BGIOSGA014760-TA">
    <property type="protein sequence ID" value="BGIOSGA014760-PA"/>
    <property type="gene ID" value="BGIOSGA014760"/>
</dbReference>
<evidence type="ECO:0000256" key="7">
    <source>
        <dbReference type="SAM" id="SignalP"/>
    </source>
</evidence>
<evidence type="ECO:0000259" key="8">
    <source>
        <dbReference type="Pfam" id="PF08263"/>
    </source>
</evidence>
<keyword evidence="5" id="KW-0677">Repeat</keyword>
<dbReference type="Pfam" id="PF08263">
    <property type="entry name" value="LRRNT_2"/>
    <property type="match status" value="1"/>
</dbReference>
<sequence length="180" mass="18940">MGSAAAARTPWALQLGVALAFLLATTCHGLNHEGWLLLTLRKQIVDTFHHLDDWNPEDPSPCGWKGVNCSSGSTPAVVSLNLSNMNLSGTVDPSIGGLAELTNLDLSFNGFSGTIPAEIGNCSKLTGLNLNNNQFQGTIPAELGKLAMMITFNLCNNKLFGAIPDEIGNMASLEDLVGGD</sequence>
<name>B8ARD3_ORYSI</name>
<keyword evidence="2" id="KW-1003">Cell membrane</keyword>
<dbReference type="Gene3D" id="3.80.10.10">
    <property type="entry name" value="Ribonuclease Inhibitor"/>
    <property type="match status" value="1"/>
</dbReference>
<dbReference type="HOGENOM" id="CLU_000288_18_9_1"/>
<feature type="chain" id="PRO_5002868096" description="Leucine-rich repeat-containing N-terminal plant-type domain-containing protein" evidence="7">
    <location>
        <begin position="30"/>
        <end position="180"/>
    </location>
</feature>
<dbReference type="GO" id="GO:0005886">
    <property type="term" value="C:plasma membrane"/>
    <property type="evidence" value="ECO:0007669"/>
    <property type="project" value="UniProtKB-SubCell"/>
</dbReference>
<keyword evidence="10" id="KW-1185">Reference proteome</keyword>
<feature type="signal peptide" evidence="7">
    <location>
        <begin position="1"/>
        <end position="29"/>
    </location>
</feature>
<dbReference type="OMA" id="VCEWAGI"/>
<accession>B8ARD3</accession>
<reference evidence="9 10" key="1">
    <citation type="journal article" date="2005" name="PLoS Biol.">
        <title>The genomes of Oryza sativa: a history of duplications.</title>
        <authorList>
            <person name="Yu J."/>
            <person name="Wang J."/>
            <person name="Lin W."/>
            <person name="Li S."/>
            <person name="Li H."/>
            <person name="Zhou J."/>
            <person name="Ni P."/>
            <person name="Dong W."/>
            <person name="Hu S."/>
            <person name="Zeng C."/>
            <person name="Zhang J."/>
            <person name="Zhang Y."/>
            <person name="Li R."/>
            <person name="Xu Z."/>
            <person name="Li S."/>
            <person name="Li X."/>
            <person name="Zheng H."/>
            <person name="Cong L."/>
            <person name="Lin L."/>
            <person name="Yin J."/>
            <person name="Geng J."/>
            <person name="Li G."/>
            <person name="Shi J."/>
            <person name="Liu J."/>
            <person name="Lv H."/>
            <person name="Li J."/>
            <person name="Wang J."/>
            <person name="Deng Y."/>
            <person name="Ran L."/>
            <person name="Shi X."/>
            <person name="Wang X."/>
            <person name="Wu Q."/>
            <person name="Li C."/>
            <person name="Ren X."/>
            <person name="Wang J."/>
            <person name="Wang X."/>
            <person name="Li D."/>
            <person name="Liu D."/>
            <person name="Zhang X."/>
            <person name="Ji Z."/>
            <person name="Zhao W."/>
            <person name="Sun Y."/>
            <person name="Zhang Z."/>
            <person name="Bao J."/>
            <person name="Han Y."/>
            <person name="Dong L."/>
            <person name="Ji J."/>
            <person name="Chen P."/>
            <person name="Wu S."/>
            <person name="Liu J."/>
            <person name="Xiao Y."/>
            <person name="Bu D."/>
            <person name="Tan J."/>
            <person name="Yang L."/>
            <person name="Ye C."/>
            <person name="Zhang J."/>
            <person name="Xu J."/>
            <person name="Zhou Y."/>
            <person name="Yu Y."/>
            <person name="Zhang B."/>
            <person name="Zhuang S."/>
            <person name="Wei H."/>
            <person name="Liu B."/>
            <person name="Lei M."/>
            <person name="Yu H."/>
            <person name="Li Y."/>
            <person name="Xu H."/>
            <person name="Wei S."/>
            <person name="He X."/>
            <person name="Fang L."/>
            <person name="Zhang Z."/>
            <person name="Zhang Y."/>
            <person name="Huang X."/>
            <person name="Su Z."/>
            <person name="Tong W."/>
            <person name="Li J."/>
            <person name="Tong Z."/>
            <person name="Li S."/>
            <person name="Ye J."/>
            <person name="Wang L."/>
            <person name="Fang L."/>
            <person name="Lei T."/>
            <person name="Chen C."/>
            <person name="Chen H."/>
            <person name="Xu Z."/>
            <person name="Li H."/>
            <person name="Huang H."/>
            <person name="Zhang F."/>
            <person name="Xu H."/>
            <person name="Li N."/>
            <person name="Zhao C."/>
            <person name="Li S."/>
            <person name="Dong L."/>
            <person name="Huang Y."/>
            <person name="Li L."/>
            <person name="Xi Y."/>
            <person name="Qi Q."/>
            <person name="Li W."/>
            <person name="Zhang B."/>
            <person name="Hu W."/>
            <person name="Zhang Y."/>
            <person name="Tian X."/>
            <person name="Jiao Y."/>
            <person name="Liang X."/>
            <person name="Jin J."/>
            <person name="Gao L."/>
            <person name="Zheng W."/>
            <person name="Hao B."/>
            <person name="Liu S."/>
            <person name="Wang W."/>
            <person name="Yuan L."/>
            <person name="Cao M."/>
            <person name="McDermott J."/>
            <person name="Samudrala R."/>
            <person name="Wang J."/>
            <person name="Wong G.K."/>
            <person name="Yang H."/>
        </authorList>
    </citation>
    <scope>NUCLEOTIDE SEQUENCE [LARGE SCALE GENOMIC DNA]</scope>
    <source>
        <strain evidence="10">cv. 93-11</strain>
    </source>
</reference>
<proteinExistence type="predicted"/>
<dbReference type="FunFam" id="3.80.10.10:FF:000627">
    <property type="entry name" value="Probable leucine-rich repeat receptor-like protein kinase At2g33170"/>
    <property type="match status" value="1"/>
</dbReference>
<gene>
    <name evidence="9" type="ORF">OsI_16560</name>
</gene>
<organism evidence="9 10">
    <name type="scientific">Oryza sativa subsp. indica</name>
    <name type="common">Rice</name>
    <dbReference type="NCBI Taxonomy" id="39946"/>
    <lineage>
        <taxon>Eukaryota</taxon>
        <taxon>Viridiplantae</taxon>
        <taxon>Streptophyta</taxon>
        <taxon>Embryophyta</taxon>
        <taxon>Tracheophyta</taxon>
        <taxon>Spermatophyta</taxon>
        <taxon>Magnoliopsida</taxon>
        <taxon>Liliopsida</taxon>
        <taxon>Poales</taxon>
        <taxon>Poaceae</taxon>
        <taxon>BOP clade</taxon>
        <taxon>Oryzoideae</taxon>
        <taxon>Oryzeae</taxon>
        <taxon>Oryzinae</taxon>
        <taxon>Oryza</taxon>
        <taxon>Oryza sativa</taxon>
    </lineage>
</organism>